<feature type="repeat" description="LDL-receptor class B" evidence="16">
    <location>
        <begin position="1754"/>
        <end position="1797"/>
    </location>
</feature>
<evidence type="ECO:0000256" key="3">
    <source>
        <dbReference type="ARBA" id="ARBA00022536"/>
    </source>
</evidence>
<feature type="disulfide bond" evidence="14">
    <location>
        <begin position="860"/>
        <end position="872"/>
    </location>
</feature>
<keyword evidence="6" id="KW-0732">Signal</keyword>
<dbReference type="eggNOG" id="KOG1215">
    <property type="taxonomic scope" value="Eukaryota"/>
</dbReference>
<evidence type="ECO:0000256" key="2">
    <source>
        <dbReference type="ARBA" id="ARBA00022475"/>
    </source>
</evidence>
<dbReference type="InterPro" id="IPR049883">
    <property type="entry name" value="NOTCH1_EGF-like"/>
</dbReference>
<evidence type="ECO:0000256" key="13">
    <source>
        <dbReference type="PROSITE-ProRule" id="PRU00076"/>
    </source>
</evidence>
<dbReference type="PROSITE" id="PS50176">
    <property type="entry name" value="ARM_REPEAT"/>
    <property type="match status" value="1"/>
</dbReference>
<dbReference type="InterPro" id="IPR000033">
    <property type="entry name" value="LDLR_classB_rpt"/>
</dbReference>
<dbReference type="InterPro" id="IPR000225">
    <property type="entry name" value="Armadillo"/>
</dbReference>
<gene>
    <name evidence="21" type="ORF">UY3_09906</name>
</gene>
<dbReference type="InterPro" id="IPR011042">
    <property type="entry name" value="6-blade_b-propeller_TolB-like"/>
</dbReference>
<dbReference type="SMART" id="SM00135">
    <property type="entry name" value="LY"/>
    <property type="match status" value="9"/>
</dbReference>
<keyword evidence="4" id="KW-0254">Endocytosis</keyword>
<dbReference type="Gene3D" id="2.120.10.30">
    <property type="entry name" value="TolB, C-terminal domain"/>
    <property type="match status" value="5"/>
</dbReference>
<dbReference type="Gene3D" id="4.10.400.10">
    <property type="entry name" value="Low-density Lipoprotein Receptor"/>
    <property type="match status" value="11"/>
</dbReference>
<dbReference type="InterPro" id="IPR041209">
    <property type="entry name" value="P115_Arm_rpt"/>
</dbReference>
<feature type="region of interest" description="Disordered" evidence="18">
    <location>
        <begin position="2283"/>
        <end position="2334"/>
    </location>
</feature>
<evidence type="ECO:0000256" key="9">
    <source>
        <dbReference type="ARBA" id="ARBA00023136"/>
    </source>
</evidence>
<feature type="repeat" description="ARM" evidence="15">
    <location>
        <begin position="42"/>
        <end position="75"/>
    </location>
</feature>
<keyword evidence="8 19" id="KW-1133">Transmembrane helix</keyword>
<dbReference type="SMART" id="SM00185">
    <property type="entry name" value="ARM"/>
    <property type="match status" value="3"/>
</dbReference>
<dbReference type="GO" id="GO:0005509">
    <property type="term" value="F:calcium ion binding"/>
    <property type="evidence" value="ECO:0007669"/>
    <property type="project" value="InterPro"/>
</dbReference>
<evidence type="ECO:0000256" key="18">
    <source>
        <dbReference type="SAM" id="MobiDB-lite"/>
    </source>
</evidence>
<evidence type="ECO:0000256" key="17">
    <source>
        <dbReference type="SAM" id="Coils"/>
    </source>
</evidence>
<evidence type="ECO:0000256" key="19">
    <source>
        <dbReference type="SAM" id="Phobius"/>
    </source>
</evidence>
<dbReference type="EMBL" id="KB538019">
    <property type="protein sequence ID" value="EMP32952.1"/>
    <property type="molecule type" value="Genomic_DNA"/>
</dbReference>
<evidence type="ECO:0000256" key="6">
    <source>
        <dbReference type="ARBA" id="ARBA00022729"/>
    </source>
</evidence>
<dbReference type="PROSITE" id="PS00010">
    <property type="entry name" value="ASX_HYDROXYL"/>
    <property type="match status" value="1"/>
</dbReference>
<dbReference type="GO" id="GO:0006898">
    <property type="term" value="P:receptor-mediated endocytosis"/>
    <property type="evidence" value="ECO:0007669"/>
    <property type="project" value="TreeGrafter"/>
</dbReference>
<dbReference type="Gene3D" id="2.10.25.10">
    <property type="entry name" value="Laminin"/>
    <property type="match status" value="2"/>
</dbReference>
<dbReference type="InterPro" id="IPR000742">
    <property type="entry name" value="EGF"/>
</dbReference>
<feature type="disulfide bond" evidence="14">
    <location>
        <begin position="2225"/>
        <end position="2240"/>
    </location>
</feature>
<feature type="compositionally biased region" description="Low complexity" evidence="18">
    <location>
        <begin position="2321"/>
        <end position="2330"/>
    </location>
</feature>
<dbReference type="PROSITE" id="PS50026">
    <property type="entry name" value="EGF_3"/>
    <property type="match status" value="2"/>
</dbReference>
<evidence type="ECO:0000256" key="15">
    <source>
        <dbReference type="PROSITE-ProRule" id="PRU00259"/>
    </source>
</evidence>
<dbReference type="CDD" id="cd00176">
    <property type="entry name" value="SPEC"/>
    <property type="match status" value="1"/>
</dbReference>
<dbReference type="InterPro" id="IPR018097">
    <property type="entry name" value="EGF_Ca-bd_CS"/>
</dbReference>
<dbReference type="SMART" id="SM00181">
    <property type="entry name" value="EGF"/>
    <property type="match status" value="6"/>
</dbReference>
<dbReference type="PROSITE" id="PS01209">
    <property type="entry name" value="LDLRA_1"/>
    <property type="match status" value="5"/>
</dbReference>
<dbReference type="CDD" id="cd00054">
    <property type="entry name" value="EGF_CA"/>
    <property type="match status" value="1"/>
</dbReference>
<sequence length="2449" mass="276884">MAARIQKLCDRVASSTLLDDRRDAVRALKSLSKKYRLEVGFQAMEHLINVLQTDRSDSEIIGYALDTLYNIVSNDLEEEEQEENSQKQVDDLGRQFTEIFIKQQENVTLLLTFLEEFDFHVRWPGVKLLTSLLKQQGPQVQQIILVSPMGVSRLMDLLADSREVIRNDGVLLLQQLTKSNAAIQKIVAFENAFERLLDIVTDEGNSDGGIVVEDCLLLLQNLLKNNNSNQNFFKEGSYIQRMKPWFEVGDDNSGWSAQKVTNLHLMLQLVRVLVSPTNPPGATSSCQKTMFHCGLLQQLCTILMATGVPADILTETINTVSEVIRGCQINQDYFASVNAPSNPPREKLKQLIEKRIGKENFIEKLGFISKHELYSRAAQKPQPSFSSPDHMMFDHEFTKLVKELEGIITKAIYKSSEEDKQEEEVKKSLEQHDNIVTHYKKVIREQDQQLEELKQKVNTLKSQNEQLQTAVTQQMSQIQQHKDQYNLLKVQLGKDSQHHSSHSDMLQMNGIQPEEISKLRQEIEELKNKHEALQGQLREKDSVIENMKSLQSETGTTEHSSQIAASAGLEQANELRRELEALRIQIQSQSSDVSKLQSEKQELLQQMNTASVPALGDSSAITAAKNSELEGRLLQEIKELKSEVKALSEEKALLKQHLDSINSTVAVLQDEKSKLHQEVTESKKEQDDLLVLLADQDQKILALKNKLKELGEPHQTRQQPQEEEYRQGTAKRSCVNAVQYKKELARPPPAFQLLQEAIPYIPDSTFTGQSTQCRRTSPMFHFCRDRKVPCRGSSQCIDPWEICDLHKDCEDGSDEANCPQNHCLPGQWQCKNKVCIMEDWKCNGINNCGDSSDEEVCAHCPEGMIQCDEGKCILESLMCNKAEDCLDGTDERSTCGNVTARYVFMVYEQFYSRKCQKCNILLYWISGYKESIETIKVDGSGRYSFPEILLKDQDPLGLMVFENWFFWADQEKLLSASRSSPGETVVLVNTSISAFTVLHELKQPPKLTFLYSTDKMIHSLQVDPKGSALKSTLVLEWPHSIHLQDVDWKRHFLYWTDDEGDLMRFTRYQRRKEAIRTGLPVCSAAVDLPSGDIYWLTCDRTDIRVTRFIGMATSVLYHSKSIITHQFLDWQRATLYWLENGKPLQQMNLAGGDVHDAWNETWSGDIEIALDTKSFSILWSSKDLGLQVLSLAKHQKDTLKTSWMYGIAAAYEPYLVSVNKTSLLLWDRRTMEPVTVVEEANIQKVVPFLAMPLETAMPPLSCPRTWIPCRDGSECIAHEYLCDGERDCKDGSDEEDCSQLCDTPGAFKCLSGNKCIEEKHHCDGVQQCPDGSDELSCWKPTQDCALRCDNNMRCIPESWLCDGNPDCLDEADEQGCVHEECSKSEFRCKSGQCISYSMRCDGDNDCKDRSDEEDCAVPKPLLCHLGEVKCPRSGECVLKDWLCDEDIDCKDGTDEQDCEREKLQCSTMQWSCRSGDQCVPDVWRCDGEQDCRDSSDETGCELKKCQSHEFQCGTHECLNYTLVCNGKKDCTDGSDEGGKCLSPCEKPCSQICYQSPDGPRCACQWGFKLSSNRVSCTDINECQEHEPCSQTCVNTNGTYSCTCHPGYLLEPDAHTCKVTGSEPTLLVAIQSELLLYGLRSLKEDILMTTDKNLIIFSIDYDLVEQKVFWMDLNAESIKWITMNTQKKGTLVKGIKSDCIAVDWIGRNLYWTDGTAGELLATWLNATWRGNPEYTVVLDGDLDQPRSLALQPLQGLMYWSEIGDKPQIEQAGMDGSNRKILIDEGLGWPTGIALDLLSWKIFWSDDKLHCIGSANLDGTGIKVFQLTQIKSPFSVAVFEDETYWSDMKTRTVQKVDKKTGKNRTVLIKRHGQPYGLKIMHEVLQPTASNPCRELGCSHLCLLNPKHKGSCRCPIGEVLADEKNCIPLKDSAFMFLVAPTMITQVYLKKLPSAARGETLPEHRVFPLTNVDYLTAIDYSVRDKALYFADREDGYIRLLRIKDSGKLSWKRVVPVGGTVVSLALDWLSGNIYWIDSRNPDIRVATSNGRYTLVLISNELYHTVSVVLHPPTSMMCFADLGMENHSAGPKIECASMDGSSRKVLWRKSQRPVGLTFGDVGTRLYWADHGLTRVWHSKLELMENWWFQVDQKIVDLKIYSKFTQQGSNGCSENNGECSQLCLPNHQGRVCKCTVGYHLEHSTKCTRAVTCPEPLEACKDNLKCFTREQACDGHNDCLDGSDELACEYLDRKKPRSTTAPTPAKPGFGKEEVLAPTHVQTVTKRPITGTRYQYPGRKTPAIQTPPPYRESRTTVSSMWEYTEPSPSPESIESGAEPQPCSRETCNMRGDCTIEEDRVKCSCMLGYSGDYCEETEVKSTTGPIILGIAVVLLVVMAVVGAFVYMRRQHTLKRTSSTASSKTLTSYHKDSDLMEEENLTNNETFINEAYDREQVWMF</sequence>
<dbReference type="SUPFAM" id="SSF57196">
    <property type="entry name" value="EGF/Laminin"/>
    <property type="match status" value="3"/>
</dbReference>
<keyword evidence="9 19" id="KW-0472">Membrane</keyword>
<dbReference type="GO" id="GO:0042562">
    <property type="term" value="F:hormone binding"/>
    <property type="evidence" value="ECO:0007669"/>
    <property type="project" value="TreeGrafter"/>
</dbReference>
<evidence type="ECO:0000256" key="11">
    <source>
        <dbReference type="ARBA" id="ARBA00023170"/>
    </source>
</evidence>
<dbReference type="PROSITE" id="PS01187">
    <property type="entry name" value="EGF_CA"/>
    <property type="match status" value="1"/>
</dbReference>
<feature type="disulfide bond" evidence="14">
    <location>
        <begin position="1485"/>
        <end position="1500"/>
    </location>
</feature>
<evidence type="ECO:0000256" key="4">
    <source>
        <dbReference type="ARBA" id="ARBA00022583"/>
    </source>
</evidence>
<dbReference type="InterPro" id="IPR006953">
    <property type="entry name" value="Vesicle_Uso1_P115_head"/>
</dbReference>
<dbReference type="Gene3D" id="1.25.10.10">
    <property type="entry name" value="Leucine-rich Repeat Variant"/>
    <property type="match status" value="2"/>
</dbReference>
<dbReference type="PANTHER" id="PTHR22722">
    <property type="entry name" value="LOW-DENSITY LIPOPROTEIN RECEPTOR-RELATED PROTEIN 2-RELATED"/>
    <property type="match status" value="1"/>
</dbReference>
<feature type="coiled-coil region" evidence="17">
    <location>
        <begin position="630"/>
        <end position="685"/>
    </location>
</feature>
<dbReference type="Pfam" id="PF18770">
    <property type="entry name" value="Arm_vescicular"/>
    <property type="match status" value="1"/>
</dbReference>
<keyword evidence="22" id="KW-1185">Reference proteome</keyword>
<dbReference type="InterPro" id="IPR001881">
    <property type="entry name" value="EGF-like_Ca-bd_dom"/>
</dbReference>
<name>M7BXX9_CHEMY</name>
<dbReference type="Proteomes" id="UP000031443">
    <property type="component" value="Unassembled WGS sequence"/>
</dbReference>
<keyword evidence="10 13" id="KW-1015">Disulfide bond</keyword>
<feature type="disulfide bond" evidence="14">
    <location>
        <begin position="830"/>
        <end position="848"/>
    </location>
</feature>
<feature type="transmembrane region" description="Helical" evidence="19">
    <location>
        <begin position="2376"/>
        <end position="2397"/>
    </location>
</feature>
<evidence type="ECO:0000256" key="1">
    <source>
        <dbReference type="ARBA" id="ARBA00004251"/>
    </source>
</evidence>
<proteinExistence type="predicted"/>
<keyword evidence="12" id="KW-0325">Glycoprotein</keyword>
<dbReference type="InterPro" id="IPR023415">
    <property type="entry name" value="LDLR_class-A_CS"/>
</dbReference>
<dbReference type="SUPFAM" id="SSF57424">
    <property type="entry name" value="LDL receptor-like module"/>
    <property type="match status" value="11"/>
</dbReference>
<dbReference type="Pfam" id="PF07645">
    <property type="entry name" value="EGF_CA"/>
    <property type="match status" value="1"/>
</dbReference>
<feature type="disulfide bond" evidence="14">
    <location>
        <begin position="803"/>
        <end position="818"/>
    </location>
</feature>
<dbReference type="InterPro" id="IPR011989">
    <property type="entry name" value="ARM-like"/>
</dbReference>
<keyword evidence="2" id="KW-1003">Cell membrane</keyword>
<accession>M7BXX9</accession>
<evidence type="ECO:0000256" key="7">
    <source>
        <dbReference type="ARBA" id="ARBA00022737"/>
    </source>
</evidence>
<feature type="disulfide bond" evidence="14">
    <location>
        <begin position="1505"/>
        <end position="1517"/>
    </location>
</feature>
<keyword evidence="7" id="KW-0677">Repeat</keyword>
<dbReference type="InterPro" id="IPR051221">
    <property type="entry name" value="LDLR-related"/>
</dbReference>
<feature type="disulfide bond" evidence="14">
    <location>
        <begin position="1361"/>
        <end position="1376"/>
    </location>
</feature>
<evidence type="ECO:0000256" key="14">
    <source>
        <dbReference type="PROSITE-ProRule" id="PRU00124"/>
    </source>
</evidence>
<dbReference type="InterPro" id="IPR002172">
    <property type="entry name" value="LDrepeatLR_classA_rpt"/>
</dbReference>
<feature type="coiled-coil region" evidence="17">
    <location>
        <begin position="436"/>
        <end position="484"/>
    </location>
</feature>
<comment type="subcellular location">
    <subcellularLocation>
        <location evidence="1">Cell membrane</location>
        <topology evidence="1">Single-pass type I membrane protein</topology>
    </subcellularLocation>
</comment>
<dbReference type="GO" id="GO:0043235">
    <property type="term" value="C:receptor complex"/>
    <property type="evidence" value="ECO:0007669"/>
    <property type="project" value="TreeGrafter"/>
</dbReference>
<feature type="disulfide bond" evidence="14">
    <location>
        <begin position="1282"/>
        <end position="1297"/>
    </location>
</feature>
<reference evidence="22" key="1">
    <citation type="journal article" date="2013" name="Nat. Genet.">
        <title>The draft genomes of soft-shell turtle and green sea turtle yield insights into the development and evolution of the turtle-specific body plan.</title>
        <authorList>
            <person name="Wang Z."/>
            <person name="Pascual-Anaya J."/>
            <person name="Zadissa A."/>
            <person name="Li W."/>
            <person name="Niimura Y."/>
            <person name="Huang Z."/>
            <person name="Li C."/>
            <person name="White S."/>
            <person name="Xiong Z."/>
            <person name="Fang D."/>
            <person name="Wang B."/>
            <person name="Ming Y."/>
            <person name="Chen Y."/>
            <person name="Zheng Y."/>
            <person name="Kuraku S."/>
            <person name="Pignatelli M."/>
            <person name="Herrero J."/>
            <person name="Beal K."/>
            <person name="Nozawa M."/>
            <person name="Li Q."/>
            <person name="Wang J."/>
            <person name="Zhang H."/>
            <person name="Yu L."/>
            <person name="Shigenobu S."/>
            <person name="Wang J."/>
            <person name="Liu J."/>
            <person name="Flicek P."/>
            <person name="Searle S."/>
            <person name="Wang J."/>
            <person name="Kuratani S."/>
            <person name="Yin Y."/>
            <person name="Aken B."/>
            <person name="Zhang G."/>
            <person name="Irie N."/>
        </authorList>
    </citation>
    <scope>NUCLEOTIDE SEQUENCE [LARGE SCALE GENOMIC DNA]</scope>
</reference>
<feature type="disulfide bond" evidence="14">
    <location>
        <begin position="1381"/>
        <end position="1393"/>
    </location>
</feature>
<feature type="disulfide bond" evidence="13">
    <location>
        <begin position="1582"/>
        <end position="1592"/>
    </location>
</feature>
<feature type="disulfide bond" evidence="14">
    <location>
        <begin position="1512"/>
        <end position="1530"/>
    </location>
</feature>
<dbReference type="InterPro" id="IPR009030">
    <property type="entry name" value="Growth_fac_rcpt_cys_sf"/>
</dbReference>
<evidence type="ECO:0000256" key="5">
    <source>
        <dbReference type="ARBA" id="ARBA00022692"/>
    </source>
</evidence>
<dbReference type="GO" id="GO:0000139">
    <property type="term" value="C:Golgi membrane"/>
    <property type="evidence" value="ECO:0007669"/>
    <property type="project" value="InterPro"/>
</dbReference>
<organism evidence="21 22">
    <name type="scientific">Chelonia mydas</name>
    <name type="common">Green sea-turtle</name>
    <name type="synonym">Chelonia agassizi</name>
    <dbReference type="NCBI Taxonomy" id="8469"/>
    <lineage>
        <taxon>Eukaryota</taxon>
        <taxon>Metazoa</taxon>
        <taxon>Chordata</taxon>
        <taxon>Craniata</taxon>
        <taxon>Vertebrata</taxon>
        <taxon>Euteleostomi</taxon>
        <taxon>Archelosauria</taxon>
        <taxon>Testudinata</taxon>
        <taxon>Testudines</taxon>
        <taxon>Cryptodira</taxon>
        <taxon>Durocryptodira</taxon>
        <taxon>Americhelydia</taxon>
        <taxon>Chelonioidea</taxon>
        <taxon>Cheloniidae</taxon>
        <taxon>Chelonia</taxon>
    </lineage>
</organism>
<feature type="disulfide bond" evidence="13">
    <location>
        <begin position="2355"/>
        <end position="2364"/>
    </location>
</feature>
<dbReference type="GO" id="GO:0048280">
    <property type="term" value="P:vesicle fusion with Golgi apparatus"/>
    <property type="evidence" value="ECO:0007669"/>
    <property type="project" value="InterPro"/>
</dbReference>
<dbReference type="GO" id="GO:0016324">
    <property type="term" value="C:apical plasma membrane"/>
    <property type="evidence" value="ECO:0007669"/>
    <property type="project" value="TreeGrafter"/>
</dbReference>
<evidence type="ECO:0000256" key="12">
    <source>
        <dbReference type="ARBA" id="ARBA00023180"/>
    </source>
</evidence>
<evidence type="ECO:0000313" key="21">
    <source>
        <dbReference type="EMBL" id="EMP32952.1"/>
    </source>
</evidence>
<feature type="domain" description="EGF-like" evidence="20">
    <location>
        <begin position="1578"/>
        <end position="1617"/>
    </location>
</feature>
<feature type="disulfide bond" evidence="14">
    <location>
        <begin position="1388"/>
        <end position="1406"/>
    </location>
</feature>
<dbReference type="SUPFAM" id="SSF57184">
    <property type="entry name" value="Growth factor receptor domain"/>
    <property type="match status" value="1"/>
</dbReference>
<feature type="disulfide bond" evidence="14">
    <location>
        <begin position="1322"/>
        <end position="1337"/>
    </location>
</feature>
<evidence type="ECO:0000259" key="20">
    <source>
        <dbReference type="PROSITE" id="PS50026"/>
    </source>
</evidence>
<evidence type="ECO:0000256" key="8">
    <source>
        <dbReference type="ARBA" id="ARBA00022989"/>
    </source>
</evidence>
<dbReference type="GO" id="GO:0006886">
    <property type="term" value="P:intracellular protein transport"/>
    <property type="evidence" value="ECO:0007669"/>
    <property type="project" value="InterPro"/>
</dbReference>
<evidence type="ECO:0000256" key="10">
    <source>
        <dbReference type="ARBA" id="ARBA00023157"/>
    </source>
</evidence>
<dbReference type="FunFam" id="4.10.400.10:FF:000034">
    <property type="entry name" value="Low-density lipoprotein receptor-related protein 2"/>
    <property type="match status" value="1"/>
</dbReference>
<dbReference type="PROSITE" id="PS50068">
    <property type="entry name" value="LDLRA_2"/>
    <property type="match status" value="11"/>
</dbReference>
<dbReference type="Pfam" id="PF04869">
    <property type="entry name" value="Uso1_p115_head"/>
    <property type="match status" value="1"/>
</dbReference>
<dbReference type="PANTHER" id="PTHR22722:SF12">
    <property type="entry name" value="EGF-LIKE DOMAIN-CONTAINING PROTEIN"/>
    <property type="match status" value="1"/>
</dbReference>
<feature type="disulfide bond" evidence="14">
    <location>
        <begin position="1443"/>
        <end position="1458"/>
    </location>
</feature>
<dbReference type="PRINTS" id="PR00261">
    <property type="entry name" value="LDLRECEPTOR"/>
</dbReference>
<keyword evidence="3 13" id="KW-0245">EGF-like domain</keyword>
<dbReference type="InterPro" id="IPR000152">
    <property type="entry name" value="EGF-type_Asp/Asn_hydroxyl_site"/>
</dbReference>
<dbReference type="PROSITE" id="PS51120">
    <property type="entry name" value="LDLRB"/>
    <property type="match status" value="1"/>
</dbReference>
<dbReference type="SMART" id="SM00179">
    <property type="entry name" value="EGF_CA"/>
    <property type="match status" value="1"/>
</dbReference>
<dbReference type="FunFam" id="2.10.25.10:FF:000009">
    <property type="entry name" value="Low-density lipoprotein receptor isoform 1"/>
    <property type="match status" value="1"/>
</dbReference>
<dbReference type="CDD" id="cd00112">
    <property type="entry name" value="LDLa"/>
    <property type="match status" value="11"/>
</dbReference>
<dbReference type="InterPro" id="IPR016024">
    <property type="entry name" value="ARM-type_fold"/>
</dbReference>
<comment type="caution">
    <text evidence="13">Lacks conserved residue(s) required for the propagation of feature annotation.</text>
</comment>
<dbReference type="InterPro" id="IPR036055">
    <property type="entry name" value="LDL_receptor-like_sf"/>
</dbReference>
<protein>
    <recommendedName>
        <fullName evidence="20">EGF-like domain-containing protein</fullName>
    </recommendedName>
</protein>
<feature type="disulfide bond" evidence="14">
    <location>
        <begin position="1400"/>
        <end position="1415"/>
    </location>
</feature>
<dbReference type="PROSITE" id="PS00022">
    <property type="entry name" value="EGF_1"/>
    <property type="match status" value="1"/>
</dbReference>
<dbReference type="PROSITE" id="PS01186">
    <property type="entry name" value="EGF_2"/>
    <property type="match status" value="2"/>
</dbReference>
<dbReference type="Pfam" id="PF00058">
    <property type="entry name" value="Ldl_recept_b"/>
    <property type="match status" value="1"/>
</dbReference>
<dbReference type="SUPFAM" id="SSF48371">
    <property type="entry name" value="ARM repeat"/>
    <property type="match status" value="1"/>
</dbReference>
<dbReference type="SUPFAM" id="SSF63825">
    <property type="entry name" value="YWTD domain"/>
    <property type="match status" value="3"/>
</dbReference>
<keyword evidence="11" id="KW-0675">Receptor</keyword>
<dbReference type="Pfam" id="PF00057">
    <property type="entry name" value="Ldl_recept_a"/>
    <property type="match status" value="9"/>
</dbReference>
<keyword evidence="17" id="KW-0175">Coiled coil</keyword>
<dbReference type="STRING" id="8469.M7BXX9"/>
<dbReference type="InterPro" id="IPR018159">
    <property type="entry name" value="Spectrin/alpha-actinin"/>
</dbReference>
<feature type="coiled-coil region" evidence="17">
    <location>
        <begin position="516"/>
        <end position="606"/>
    </location>
</feature>
<keyword evidence="5 19" id="KW-0812">Transmembrane</keyword>
<feature type="disulfide bond" evidence="14">
    <location>
        <begin position="867"/>
        <end position="885"/>
    </location>
</feature>
<feature type="disulfide bond" evidence="14">
    <location>
        <begin position="823"/>
        <end position="835"/>
    </location>
</feature>
<dbReference type="SMART" id="SM00192">
    <property type="entry name" value="LDLa"/>
    <property type="match status" value="11"/>
</dbReference>
<feature type="domain" description="EGF-like" evidence="20">
    <location>
        <begin position="2329"/>
        <end position="2365"/>
    </location>
</feature>
<feature type="disulfide bond" evidence="14">
    <location>
        <begin position="842"/>
        <end position="857"/>
    </location>
</feature>
<evidence type="ECO:0000313" key="22">
    <source>
        <dbReference type="Proteomes" id="UP000031443"/>
    </source>
</evidence>
<dbReference type="FunFam" id="2.120.10.30:FF:000241">
    <property type="entry name" value="Low-density lipoprotein receptor-related protein 6"/>
    <property type="match status" value="1"/>
</dbReference>
<evidence type="ECO:0000256" key="16">
    <source>
        <dbReference type="PROSITE-ProRule" id="PRU00461"/>
    </source>
</evidence>